<feature type="binding site" evidence="10">
    <location>
        <position position="15"/>
    </location>
    <ligand>
        <name>Mg(2+)</name>
        <dbReference type="ChEBI" id="CHEBI:18420"/>
    </ligand>
</feature>
<evidence type="ECO:0000256" key="3">
    <source>
        <dbReference type="ARBA" id="ARBA00004818"/>
    </source>
</evidence>
<dbReference type="RefSeq" id="WP_188025977.1">
    <property type="nucleotide sequence ID" value="NZ_JACHGR010000003.1"/>
</dbReference>
<comment type="catalytic activity">
    <reaction evidence="1 10">
        <text>2-phosphoglycolate + H2O = glycolate + phosphate</text>
        <dbReference type="Rhea" id="RHEA:14369"/>
        <dbReference type="ChEBI" id="CHEBI:15377"/>
        <dbReference type="ChEBI" id="CHEBI:29805"/>
        <dbReference type="ChEBI" id="CHEBI:43474"/>
        <dbReference type="ChEBI" id="CHEBI:58033"/>
        <dbReference type="EC" id="3.1.3.18"/>
    </reaction>
</comment>
<evidence type="ECO:0000256" key="1">
    <source>
        <dbReference type="ARBA" id="ARBA00000830"/>
    </source>
</evidence>
<evidence type="ECO:0000256" key="6">
    <source>
        <dbReference type="ARBA" id="ARBA00022723"/>
    </source>
</evidence>
<evidence type="ECO:0000256" key="2">
    <source>
        <dbReference type="ARBA" id="ARBA00001946"/>
    </source>
</evidence>
<dbReference type="Proteomes" id="UP000585721">
    <property type="component" value="Unassembled WGS sequence"/>
</dbReference>
<dbReference type="InterPro" id="IPR050155">
    <property type="entry name" value="HAD-like_hydrolase_sf"/>
</dbReference>
<evidence type="ECO:0000313" key="12">
    <source>
        <dbReference type="Proteomes" id="UP000585721"/>
    </source>
</evidence>
<dbReference type="PANTHER" id="PTHR43434">
    <property type="entry name" value="PHOSPHOGLYCOLATE PHOSPHATASE"/>
    <property type="match status" value="1"/>
</dbReference>
<dbReference type="InterPro" id="IPR037512">
    <property type="entry name" value="PGPase_prok"/>
</dbReference>
<evidence type="ECO:0000256" key="5">
    <source>
        <dbReference type="ARBA" id="ARBA00013078"/>
    </source>
</evidence>
<dbReference type="CDD" id="cd16417">
    <property type="entry name" value="HAD_PGPase"/>
    <property type="match status" value="1"/>
</dbReference>
<reference evidence="11 12" key="1">
    <citation type="submission" date="2020-08" db="EMBL/GenBank/DDBJ databases">
        <title>Genomic Encyclopedia of Type Strains, Phase IV (KMG-IV): sequencing the most valuable type-strain genomes for metagenomic binning, comparative biology and taxonomic classification.</title>
        <authorList>
            <person name="Goeker M."/>
        </authorList>
    </citation>
    <scope>NUCLEOTIDE SEQUENCE [LARGE SCALE GENOMIC DNA]</scope>
    <source>
        <strain evidence="11 12">DSM 22975</strain>
    </source>
</reference>
<dbReference type="GO" id="GO:0046295">
    <property type="term" value="P:glycolate biosynthetic process"/>
    <property type="evidence" value="ECO:0007669"/>
    <property type="project" value="UniProtKB-UniRule"/>
</dbReference>
<dbReference type="HAMAP" id="MF_00495">
    <property type="entry name" value="GPH_hydrolase_bact"/>
    <property type="match status" value="1"/>
</dbReference>
<evidence type="ECO:0000256" key="9">
    <source>
        <dbReference type="ARBA" id="ARBA00023277"/>
    </source>
</evidence>
<keyword evidence="9 10" id="KW-0119">Carbohydrate metabolism</keyword>
<dbReference type="SUPFAM" id="SSF56784">
    <property type="entry name" value="HAD-like"/>
    <property type="match status" value="1"/>
</dbReference>
<evidence type="ECO:0000256" key="10">
    <source>
        <dbReference type="HAMAP-Rule" id="MF_00495"/>
    </source>
</evidence>
<dbReference type="InterPro" id="IPR006439">
    <property type="entry name" value="HAD-SF_hydro_IA"/>
</dbReference>
<keyword evidence="6 10" id="KW-0479">Metal-binding</keyword>
<dbReference type="SFLD" id="SFLDG01135">
    <property type="entry name" value="C1.5.6:_HAD__Beta-PGM__Phospha"/>
    <property type="match status" value="1"/>
</dbReference>
<dbReference type="NCBIfam" id="TIGR01549">
    <property type="entry name" value="HAD-SF-IA-v1"/>
    <property type="match status" value="1"/>
</dbReference>
<dbReference type="PRINTS" id="PR00413">
    <property type="entry name" value="HADHALOGNASE"/>
</dbReference>
<feature type="active site" description="Nucleophile" evidence="10">
    <location>
        <position position="13"/>
    </location>
</feature>
<dbReference type="InterPro" id="IPR023198">
    <property type="entry name" value="PGP-like_dom2"/>
</dbReference>
<dbReference type="NCBIfam" id="TIGR01662">
    <property type="entry name" value="HAD-SF-IIIA"/>
    <property type="match status" value="1"/>
</dbReference>
<dbReference type="InterPro" id="IPR023214">
    <property type="entry name" value="HAD_sf"/>
</dbReference>
<dbReference type="NCBIfam" id="NF009695">
    <property type="entry name" value="PRK13222.1-2"/>
    <property type="match status" value="1"/>
</dbReference>
<comment type="similarity">
    <text evidence="4 10">Belongs to the HAD-like hydrolase superfamily. CbbY/CbbZ/Gph/YieH family.</text>
</comment>
<dbReference type="InterPro" id="IPR006549">
    <property type="entry name" value="HAD-SF_hydro_IIIA"/>
</dbReference>
<dbReference type="EC" id="3.1.3.18" evidence="5 10"/>
<comment type="pathway">
    <text evidence="3 10">Organic acid metabolism; glycolate biosynthesis; glycolate from 2-phosphoglycolate: step 1/1.</text>
</comment>
<dbReference type="SFLD" id="SFLDS00003">
    <property type="entry name" value="Haloacid_Dehalogenase"/>
    <property type="match status" value="1"/>
</dbReference>
<feature type="binding site" evidence="10">
    <location>
        <position position="177"/>
    </location>
    <ligand>
        <name>Mg(2+)</name>
        <dbReference type="ChEBI" id="CHEBI:18420"/>
    </ligand>
</feature>
<dbReference type="PANTHER" id="PTHR43434:SF1">
    <property type="entry name" value="PHOSPHOGLYCOLATE PHOSPHATASE"/>
    <property type="match status" value="1"/>
</dbReference>
<proteinExistence type="inferred from homology"/>
<dbReference type="AlphaFoldDB" id="A0A841GIQ6"/>
<sequence>MSDLKDIKVILFDLDGTLIDSVPQLYLAVQAALKDNQLPAVTIEQVREWIGNGADILLKRAMSRQYHFNEVDEVLFRQVKADFDQHYQTGIDKDYSLYPAVPETLSVLGQAGYTMAVVTNKPDEFVQPLLQSAGIAHFFAYTLGGGCLPVKKPDPMPLHYLCEKFRVTPAETLMVGDSKNDIQAARAAGMPVVGLSYGYNHGEPIEASQPDWVLHRFDELASLLSAEVRN</sequence>
<dbReference type="SFLD" id="SFLDG01129">
    <property type="entry name" value="C1.5:_HAD__Beta-PGM__Phosphata"/>
    <property type="match status" value="1"/>
</dbReference>
<evidence type="ECO:0000256" key="7">
    <source>
        <dbReference type="ARBA" id="ARBA00022801"/>
    </source>
</evidence>
<keyword evidence="7 10" id="KW-0378">Hydrolase</keyword>
<gene>
    <name evidence="11" type="ORF">HNR75_001087</name>
</gene>
<dbReference type="GO" id="GO:0005975">
    <property type="term" value="P:carbohydrate metabolic process"/>
    <property type="evidence" value="ECO:0007669"/>
    <property type="project" value="InterPro"/>
</dbReference>
<evidence type="ECO:0000313" key="11">
    <source>
        <dbReference type="EMBL" id="MBB6055205.1"/>
    </source>
</evidence>
<dbReference type="UniPathway" id="UPA00865">
    <property type="reaction ID" value="UER00834"/>
</dbReference>
<dbReference type="GO" id="GO:0005829">
    <property type="term" value="C:cytosol"/>
    <property type="evidence" value="ECO:0007669"/>
    <property type="project" value="TreeGrafter"/>
</dbReference>
<keyword evidence="12" id="KW-1185">Reference proteome</keyword>
<dbReference type="Pfam" id="PF13419">
    <property type="entry name" value="HAD_2"/>
    <property type="match status" value="1"/>
</dbReference>
<dbReference type="Gene3D" id="1.10.150.240">
    <property type="entry name" value="Putative phosphatase, domain 2"/>
    <property type="match status" value="1"/>
</dbReference>
<comment type="caution">
    <text evidence="11">The sequence shown here is derived from an EMBL/GenBank/DDBJ whole genome shotgun (WGS) entry which is preliminary data.</text>
</comment>
<name>A0A841GIQ6_9GAMM</name>
<dbReference type="NCBIfam" id="TIGR01509">
    <property type="entry name" value="HAD-SF-IA-v3"/>
    <property type="match status" value="1"/>
</dbReference>
<dbReference type="InterPro" id="IPR036412">
    <property type="entry name" value="HAD-like_sf"/>
</dbReference>
<keyword evidence="8 10" id="KW-0460">Magnesium</keyword>
<comment type="cofactor">
    <cofactor evidence="2 10">
        <name>Mg(2+)</name>
        <dbReference type="ChEBI" id="CHEBI:18420"/>
    </cofactor>
</comment>
<dbReference type="InterPro" id="IPR041492">
    <property type="entry name" value="HAD_2"/>
</dbReference>
<dbReference type="Gene3D" id="3.40.50.1000">
    <property type="entry name" value="HAD superfamily/HAD-like"/>
    <property type="match status" value="1"/>
</dbReference>
<dbReference type="GO" id="GO:0008967">
    <property type="term" value="F:phosphoglycolate phosphatase activity"/>
    <property type="evidence" value="ECO:0007669"/>
    <property type="project" value="UniProtKB-UniRule"/>
</dbReference>
<dbReference type="FunFam" id="3.40.50.1000:FF:000022">
    <property type="entry name" value="Phosphoglycolate phosphatase"/>
    <property type="match status" value="1"/>
</dbReference>
<feature type="binding site" evidence="10">
    <location>
        <position position="13"/>
    </location>
    <ligand>
        <name>Mg(2+)</name>
        <dbReference type="ChEBI" id="CHEBI:18420"/>
    </ligand>
</feature>
<organism evidence="11 12">
    <name type="scientific">Tolumonas osonensis</name>
    <dbReference type="NCBI Taxonomy" id="675874"/>
    <lineage>
        <taxon>Bacteria</taxon>
        <taxon>Pseudomonadati</taxon>
        <taxon>Pseudomonadota</taxon>
        <taxon>Gammaproteobacteria</taxon>
        <taxon>Aeromonadales</taxon>
        <taxon>Aeromonadaceae</taxon>
        <taxon>Tolumonas</taxon>
    </lineage>
</organism>
<dbReference type="GO" id="GO:0006281">
    <property type="term" value="P:DNA repair"/>
    <property type="evidence" value="ECO:0007669"/>
    <property type="project" value="TreeGrafter"/>
</dbReference>
<dbReference type="GO" id="GO:0046872">
    <property type="term" value="F:metal ion binding"/>
    <property type="evidence" value="ECO:0007669"/>
    <property type="project" value="UniProtKB-KW"/>
</dbReference>
<protein>
    <recommendedName>
        <fullName evidence="5 10">Phosphoglycolate phosphatase</fullName>
        <shortName evidence="10">PGP</shortName>
        <shortName evidence="10">PGPase</shortName>
        <ecNumber evidence="5 10">3.1.3.18</ecNumber>
    </recommendedName>
</protein>
<dbReference type="EMBL" id="JACHGR010000003">
    <property type="protein sequence ID" value="MBB6055205.1"/>
    <property type="molecule type" value="Genomic_DNA"/>
</dbReference>
<accession>A0A841GIQ6</accession>
<dbReference type="NCBIfam" id="TIGR01449">
    <property type="entry name" value="PGP_bact"/>
    <property type="match status" value="1"/>
</dbReference>
<comment type="function">
    <text evidence="10">Specifically catalyzes the dephosphorylation of 2-phosphoglycolate. Is involved in the dissimilation of the intracellular 2-phosphoglycolate formed during the DNA repair of 3'-phosphoglycolate ends, a major class of DNA lesions induced by oxidative stress.</text>
</comment>
<evidence type="ECO:0000256" key="8">
    <source>
        <dbReference type="ARBA" id="ARBA00022842"/>
    </source>
</evidence>
<evidence type="ECO:0000256" key="4">
    <source>
        <dbReference type="ARBA" id="ARBA00006171"/>
    </source>
</evidence>